<dbReference type="UniPathway" id="UPA00196"/>
<feature type="transmembrane region" description="Helical" evidence="10">
    <location>
        <begin position="1110"/>
        <end position="1135"/>
    </location>
</feature>
<feature type="transmembrane region" description="Helical" evidence="10">
    <location>
        <begin position="764"/>
        <end position="790"/>
    </location>
</feature>
<feature type="compositionally biased region" description="Basic and acidic residues" evidence="9">
    <location>
        <begin position="688"/>
        <end position="705"/>
    </location>
</feature>
<feature type="transmembrane region" description="Helical" evidence="10">
    <location>
        <begin position="20"/>
        <end position="40"/>
    </location>
</feature>
<evidence type="ECO:0000313" key="12">
    <source>
        <dbReference type="Proteomes" id="UP000650582"/>
    </source>
</evidence>
<organism evidence="11 12">
    <name type="scientific">Rhizoctonia solani</name>
    <dbReference type="NCBI Taxonomy" id="456999"/>
    <lineage>
        <taxon>Eukaryota</taxon>
        <taxon>Fungi</taxon>
        <taxon>Dikarya</taxon>
        <taxon>Basidiomycota</taxon>
        <taxon>Agaricomycotina</taxon>
        <taxon>Agaricomycetes</taxon>
        <taxon>Cantharellales</taxon>
        <taxon>Ceratobasidiaceae</taxon>
        <taxon>Rhizoctonia</taxon>
    </lineage>
</organism>
<evidence type="ECO:0000256" key="5">
    <source>
        <dbReference type="ARBA" id="ARBA00022502"/>
    </source>
</evidence>
<evidence type="ECO:0000256" key="2">
    <source>
        <dbReference type="ARBA" id="ARBA00004687"/>
    </source>
</evidence>
<keyword evidence="7 10" id="KW-1133">Transmembrane helix</keyword>
<feature type="transmembrane region" description="Helical" evidence="10">
    <location>
        <begin position="858"/>
        <end position="881"/>
    </location>
</feature>
<evidence type="ECO:0000256" key="6">
    <source>
        <dbReference type="ARBA" id="ARBA00022692"/>
    </source>
</evidence>
<feature type="transmembrane region" description="Helical" evidence="10">
    <location>
        <begin position="902"/>
        <end position="926"/>
    </location>
</feature>
<proteinExistence type="inferred from homology"/>
<keyword evidence="8 10" id="KW-0472">Membrane</keyword>
<comment type="pathway">
    <text evidence="2">Glycolipid biosynthesis; glycosylphosphatidylinositol-anchor biosynthesis.</text>
</comment>
<protein>
    <recommendedName>
        <fullName evidence="4">GPI-anchored wall transfer protein 1</fullName>
    </recommendedName>
</protein>
<feature type="region of interest" description="Disordered" evidence="9">
    <location>
        <begin position="1226"/>
        <end position="1256"/>
    </location>
</feature>
<dbReference type="GO" id="GO:0032216">
    <property type="term" value="F:glucosaminyl-phosphatidylinositol O-acyltransferase activity"/>
    <property type="evidence" value="ECO:0007669"/>
    <property type="project" value="TreeGrafter"/>
</dbReference>
<feature type="transmembrane region" description="Helical" evidence="10">
    <location>
        <begin position="61"/>
        <end position="78"/>
    </location>
</feature>
<feature type="compositionally biased region" description="Low complexity" evidence="9">
    <location>
        <begin position="1191"/>
        <end position="1204"/>
    </location>
</feature>
<feature type="transmembrane region" description="Helical" evidence="10">
    <location>
        <begin position="1147"/>
        <end position="1173"/>
    </location>
</feature>
<feature type="compositionally biased region" description="Pro residues" evidence="9">
    <location>
        <begin position="107"/>
        <end position="118"/>
    </location>
</feature>
<comment type="similarity">
    <text evidence="3">Belongs to the PIGW family.</text>
</comment>
<evidence type="ECO:0000256" key="8">
    <source>
        <dbReference type="ARBA" id="ARBA00023136"/>
    </source>
</evidence>
<comment type="caution">
    <text evidence="11">The sequence shown here is derived from an EMBL/GenBank/DDBJ whole genome shotgun (WGS) entry which is preliminary data.</text>
</comment>
<feature type="transmembrane region" description="Helical" evidence="10">
    <location>
        <begin position="999"/>
        <end position="1019"/>
    </location>
</feature>
<dbReference type="Pfam" id="PF06423">
    <property type="entry name" value="GWT1"/>
    <property type="match status" value="1"/>
</dbReference>
<evidence type="ECO:0000256" key="10">
    <source>
        <dbReference type="SAM" id="Phobius"/>
    </source>
</evidence>
<evidence type="ECO:0000256" key="1">
    <source>
        <dbReference type="ARBA" id="ARBA00004141"/>
    </source>
</evidence>
<feature type="compositionally biased region" description="Low complexity" evidence="9">
    <location>
        <begin position="387"/>
        <end position="403"/>
    </location>
</feature>
<feature type="region of interest" description="Disordered" evidence="9">
    <location>
        <begin position="107"/>
        <end position="161"/>
    </location>
</feature>
<feature type="transmembrane region" description="Helical" evidence="10">
    <location>
        <begin position="452"/>
        <end position="474"/>
    </location>
</feature>
<feature type="region of interest" description="Disordered" evidence="9">
    <location>
        <begin position="383"/>
        <end position="440"/>
    </location>
</feature>
<dbReference type="Proteomes" id="UP000650582">
    <property type="component" value="Unassembled WGS sequence"/>
</dbReference>
<gene>
    <name evidence="11" type="ORF">RHS04_00914</name>
</gene>
<feature type="transmembrane region" description="Helical" evidence="10">
    <location>
        <begin position="346"/>
        <end position="367"/>
    </location>
</feature>
<dbReference type="InterPro" id="IPR009447">
    <property type="entry name" value="PIGW/GWT1"/>
</dbReference>
<feature type="compositionally biased region" description="Polar residues" evidence="9">
    <location>
        <begin position="1089"/>
        <end position="1099"/>
    </location>
</feature>
<feature type="region of interest" description="Disordered" evidence="9">
    <location>
        <begin position="1178"/>
        <end position="1209"/>
    </location>
</feature>
<dbReference type="PANTHER" id="PTHR20661">
    <property type="entry name" value="PHOSPHATIDYLINOSITOL-GLYCAN BIOSYNTHESIS CLASS W PROTEIN"/>
    <property type="match status" value="1"/>
</dbReference>
<evidence type="ECO:0000256" key="4">
    <source>
        <dbReference type="ARBA" id="ARBA00014495"/>
    </source>
</evidence>
<comment type="subcellular location">
    <subcellularLocation>
        <location evidence="1">Membrane</location>
        <topology evidence="1">Multi-pass membrane protein</topology>
    </subcellularLocation>
</comment>
<reference evidence="11" key="1">
    <citation type="submission" date="2020-09" db="EMBL/GenBank/DDBJ databases">
        <title>Comparative genome analyses of four rice-infecting Rhizoctonia solani isolates reveal extensive enrichment of homogalacturonan modification genes.</title>
        <authorList>
            <person name="Lee D.-Y."/>
            <person name="Jeon J."/>
            <person name="Kim K.-T."/>
            <person name="Cheong K."/>
            <person name="Song H."/>
            <person name="Choi G."/>
            <person name="Ko J."/>
            <person name="Opiyo S.O."/>
            <person name="Zuo S."/>
            <person name="Madhav S."/>
            <person name="Lee Y.-H."/>
            <person name="Wang G.-L."/>
        </authorList>
    </citation>
    <scope>NUCLEOTIDE SEQUENCE</scope>
    <source>
        <strain evidence="11">AG1-IA YN-7</strain>
    </source>
</reference>
<keyword evidence="6 10" id="KW-0812">Transmembrane</keyword>
<feature type="region of interest" description="Disordered" evidence="9">
    <location>
        <begin position="688"/>
        <end position="724"/>
    </location>
</feature>
<feature type="region of interest" description="Disordered" evidence="9">
    <location>
        <begin position="1029"/>
        <end position="1058"/>
    </location>
</feature>
<keyword evidence="5" id="KW-0337">GPI-anchor biosynthesis</keyword>
<evidence type="ECO:0000256" key="9">
    <source>
        <dbReference type="SAM" id="MobiDB-lite"/>
    </source>
</evidence>
<feature type="compositionally biased region" description="Basic and acidic residues" evidence="9">
    <location>
        <begin position="1226"/>
        <end position="1240"/>
    </location>
</feature>
<dbReference type="GO" id="GO:0072659">
    <property type="term" value="P:protein localization to plasma membrane"/>
    <property type="evidence" value="ECO:0007669"/>
    <property type="project" value="TreeGrafter"/>
</dbReference>
<evidence type="ECO:0000256" key="3">
    <source>
        <dbReference type="ARBA" id="ARBA00007559"/>
    </source>
</evidence>
<dbReference type="GO" id="GO:0016020">
    <property type="term" value="C:membrane"/>
    <property type="evidence" value="ECO:0007669"/>
    <property type="project" value="UniProtKB-SubCell"/>
</dbReference>
<dbReference type="GO" id="GO:0005783">
    <property type="term" value="C:endoplasmic reticulum"/>
    <property type="evidence" value="ECO:0007669"/>
    <property type="project" value="TreeGrafter"/>
</dbReference>
<sequence>MTAYKQEKEDFVSGNNGSTVYHINAISTVALASVALYFTLQSRVAFPSRLSAGSGSRLMELSAEYLLLIVPLVLSLTLFANHPLSLTFLLLFPAFAIHRALPPLPPPAQGSLLPPPSPSLTRSPSPSPTPTRTEHSSIYVIPTPNLTPTPRQSAFPKAPPSNTIHVPPLPALTTYRAHMMLMTVIAILAVDFPVFPRALSKCESWGVSVMDLGVGSFVFSQGVVSAVPVIKNPGLLKNPVLPKVLAASKKVIPLLVLGLLRVLAVKGTEYPEHVTEYGVHWNFFITLALLPPLSVMFHPLIVYAPLSLLGLVLTLVHQTLLTNTSLQDWALGNNRTNLFDQNKEGIVSFVGYLSIHLLGMAIGTLILPPSPTHFRRAVSDIASKDNSAAPSRTPSRAPSPIRPQVDRDLHMGRRPATPDSSDDDEPRKKPTLTLHYTTEDQPRKRGKAAVELCSYAIVWWTLFYLAGALSGSGAQGVSRRLANTMYVLWVTAFNTTFLVGYVLLEGIWGGSPRGQPAASDRLRGSSPKGFAPSFKLPGGSDSIRNGPNDSGTSGLLEAVNLNGLALFLVANIATGLVNMTIRTMYVPDGQAMLVLFGYTFARFQCDNHVEQNRNPPFTGNPNEAYASYESYRLADIPEVNVDVHNLLSLANPVLHKCPFYIPKTSNEICPACDRQQLRSSPILDRINRRAGFDREPDEVTRRSDGNGESTARVADSAKPSPQGSNPYTYAADFVGKPFPIVKASRQLTGTPVSATIIPPKPDWYFVNIIASGIVAAINLISTIACFIVMWKRSQAGTGVGLWFFRLSIPDNLQSALVDRRRQWRTLHHAQRIDHVLPYIWLNYFAYHTPSLQLTSRMYFWYGFVFIWDATGMWTSAFGTLYATLLPKLFTVTPSSHSALRGFLLHPITLNVLCFMPPSGLALTQVITSTYSAIAWSDLVHTQFGLIDLLKMLAGQWAQSATHDLDRALAARADDMGTLFLIQKDKSQVAFQKNAWTCGAWYLLCIVLFTPTAVWLLWVIRDTINQRTRRVTPHAPPPTSSNGLPIQQPHPTAFGDAQPRSSFAPFSQGRQAATNAPYKQPNTPGAVGANWTTNSQAGQNNGDSIKPLKRALLTASLQFAATFFCLGVASGSWLWIAADAGRLIVNPTLHALAILLTIWVYVIVGCLVNLFILIRTRRPDDSSTSGNNMPLSAIKASHASSSQSHTRSELERKPVYIVAHTTTHVVVDDPGHRSSGSDHAVDVTSGGRQPYDGQGDMESAYSLSSAHFADDPAKIKALDDVEWSKR</sequence>
<dbReference type="GO" id="GO:0006506">
    <property type="term" value="P:GPI anchor biosynthetic process"/>
    <property type="evidence" value="ECO:0007669"/>
    <property type="project" value="UniProtKB-UniPathway"/>
</dbReference>
<dbReference type="EMBL" id="JACYCC010000024">
    <property type="protein sequence ID" value="KAF8685141.1"/>
    <property type="molecule type" value="Genomic_DNA"/>
</dbReference>
<dbReference type="PANTHER" id="PTHR20661:SF0">
    <property type="entry name" value="PHOSPHATIDYLINOSITOL-GLYCAN BIOSYNTHESIS CLASS W PROTEIN"/>
    <property type="match status" value="1"/>
</dbReference>
<feature type="transmembrane region" description="Helical" evidence="10">
    <location>
        <begin position="486"/>
        <end position="504"/>
    </location>
</feature>
<feature type="region of interest" description="Disordered" evidence="9">
    <location>
        <begin position="1073"/>
        <end position="1099"/>
    </location>
</feature>
<evidence type="ECO:0000313" key="11">
    <source>
        <dbReference type="EMBL" id="KAF8685141.1"/>
    </source>
</evidence>
<evidence type="ECO:0000256" key="7">
    <source>
        <dbReference type="ARBA" id="ARBA00022989"/>
    </source>
</evidence>
<accession>A0A8H7LNS1</accession>
<name>A0A8H7LNS1_9AGAM</name>